<accession>A0A2N6K7P1</accession>
<dbReference type="PANTHER" id="PTHR14136">
    <property type="entry name" value="BTB_POZ DOMAIN-CONTAINING PROTEIN KCTD9"/>
    <property type="match status" value="1"/>
</dbReference>
<proteinExistence type="predicted"/>
<keyword evidence="1" id="KW-0472">Membrane</keyword>
<evidence type="ECO:0000256" key="1">
    <source>
        <dbReference type="SAM" id="Phobius"/>
    </source>
</evidence>
<organism evidence="2 3">
    <name type="scientific">Fischerella muscicola CCMEE 5323</name>
    <dbReference type="NCBI Taxonomy" id="2019572"/>
    <lineage>
        <taxon>Bacteria</taxon>
        <taxon>Bacillati</taxon>
        <taxon>Cyanobacteriota</taxon>
        <taxon>Cyanophyceae</taxon>
        <taxon>Nostocales</taxon>
        <taxon>Hapalosiphonaceae</taxon>
        <taxon>Fischerella</taxon>
    </lineage>
</organism>
<dbReference type="InterPro" id="IPR051082">
    <property type="entry name" value="Pentapeptide-BTB/POZ_domain"/>
</dbReference>
<evidence type="ECO:0000313" key="3">
    <source>
        <dbReference type="Proteomes" id="UP000235036"/>
    </source>
</evidence>
<sequence length="342" mass="37917">MRKLRQKFRDLLDIVWFRVLLAIVIAYLLMLTFSHIEQWNKQQPVCKSQDSLLQCFYKQALSVIALDNIEAFSILAAASLYLLESRERRRNTIYQAWQVIDNAAAANVSTSYARIKALEDLNQYGVSLKALDLPGADLHEIDLAGADLSVANLNYANLIYANLKQANLADAQLEGANLSRARLKEANLKFANLNSAQLEAANLTRANLTNTDFGGANLGGADLQAAILEFADLNGVQLELANLTDAKLKGAQLEGADLSDTNLEGADLKNAYLIDANFTRANLKNADLRGTQDLSVEQIQAANNWTQAKYDRYFCIQLGLPVEPEKSIQQDYIDTPDTKKLF</sequence>
<feature type="transmembrane region" description="Helical" evidence="1">
    <location>
        <begin position="12"/>
        <end position="36"/>
    </location>
</feature>
<dbReference type="PANTHER" id="PTHR14136:SF17">
    <property type="entry name" value="BTB_POZ DOMAIN-CONTAINING PROTEIN KCTD9"/>
    <property type="match status" value="1"/>
</dbReference>
<reference evidence="2 3" key="1">
    <citation type="submission" date="2017-08" db="EMBL/GenBank/DDBJ databases">
        <title>Genomes of Fischerella (Mastigocladus) sp. strains.</title>
        <authorList>
            <person name="Miller S.R."/>
        </authorList>
    </citation>
    <scope>NUCLEOTIDE SEQUENCE [LARGE SCALE GENOMIC DNA]</scope>
    <source>
        <strain evidence="2 3">CCMEE 5323</strain>
    </source>
</reference>
<dbReference type="EMBL" id="NRQW01000077">
    <property type="protein sequence ID" value="PLZ93265.1"/>
    <property type="molecule type" value="Genomic_DNA"/>
</dbReference>
<keyword evidence="3" id="KW-1185">Reference proteome</keyword>
<keyword evidence="1" id="KW-1133">Transmembrane helix</keyword>
<protein>
    <submittedName>
        <fullName evidence="2">Pentapeptide repeat-containing protein</fullName>
    </submittedName>
</protein>
<dbReference type="Pfam" id="PF00805">
    <property type="entry name" value="Pentapeptide"/>
    <property type="match status" value="3"/>
</dbReference>
<gene>
    <name evidence="2" type="ORF">CEN44_03635</name>
</gene>
<dbReference type="InterPro" id="IPR001646">
    <property type="entry name" value="5peptide_repeat"/>
</dbReference>
<dbReference type="RefSeq" id="WP_016864775.1">
    <property type="nucleotide sequence ID" value="NZ_CAWNVR010000006.1"/>
</dbReference>
<evidence type="ECO:0000313" key="2">
    <source>
        <dbReference type="EMBL" id="PLZ93265.1"/>
    </source>
</evidence>
<dbReference type="AlphaFoldDB" id="A0A2N6K7P1"/>
<feature type="transmembrane region" description="Helical" evidence="1">
    <location>
        <begin position="56"/>
        <end position="83"/>
    </location>
</feature>
<keyword evidence="1" id="KW-0812">Transmembrane</keyword>
<dbReference type="Gene3D" id="2.160.20.80">
    <property type="entry name" value="E3 ubiquitin-protein ligase SopA"/>
    <property type="match status" value="1"/>
</dbReference>
<name>A0A2N6K7P1_FISMU</name>
<comment type="caution">
    <text evidence="2">The sequence shown here is derived from an EMBL/GenBank/DDBJ whole genome shotgun (WGS) entry which is preliminary data.</text>
</comment>
<dbReference type="Proteomes" id="UP000235036">
    <property type="component" value="Unassembled WGS sequence"/>
</dbReference>
<dbReference type="SUPFAM" id="SSF141571">
    <property type="entry name" value="Pentapeptide repeat-like"/>
    <property type="match status" value="2"/>
</dbReference>